<proteinExistence type="inferred from homology"/>
<dbReference type="AlphaFoldDB" id="A0A378SIA8"/>
<gene>
    <name evidence="2" type="ORF">NCTC10742_01772</name>
</gene>
<comment type="similarity">
    <text evidence="1">Belongs to the UPF0166 family.</text>
</comment>
<dbReference type="Pfam" id="PF02641">
    <property type="entry name" value="DUF190"/>
    <property type="match status" value="3"/>
</dbReference>
<evidence type="ECO:0000256" key="1">
    <source>
        <dbReference type="ARBA" id="ARBA00010554"/>
    </source>
</evidence>
<dbReference type="PANTHER" id="PTHR35983:SF1">
    <property type="entry name" value="UPF0166 PROTEIN TM_0021"/>
    <property type="match status" value="1"/>
</dbReference>
<dbReference type="PANTHER" id="PTHR35983">
    <property type="entry name" value="UPF0166 PROTEIN TM_0021"/>
    <property type="match status" value="1"/>
</dbReference>
<sequence>MTDIVTLTAYFAERHRSGDGFLADAILDLCDEWQIATSVMLRGIASFGPTQVIRSDRSLSLSEDPPVTVTAVDTAARIGSLAEQVAALVDRGVLTLERGRAVPDGGRPDDTVRLSLHLGRRHRICGLPGYVAVCDLLHRHGFVGAQAYLGVDGTVAGRRCRARFFGRNADVPLTIMGVGTNAQAAAAVDELGNSLPEARFAVAPVAVCKNDGRDLQGPPAADSAFQALVVHADESSLSDGRPIHRALIERLKESDHASGATVLRAIWGFRAPGRPHGDRFIQLTRHVPVTTVMIDTASNIEATYPIVDELTRGEGLVTVSALTGMLEVHSGRRHGALDLGDSNPTQGG</sequence>
<accession>A0A378SIA8</accession>
<dbReference type="SUPFAM" id="SSF54913">
    <property type="entry name" value="GlnB-like"/>
    <property type="match status" value="3"/>
</dbReference>
<evidence type="ECO:0000313" key="3">
    <source>
        <dbReference type="Proteomes" id="UP000254291"/>
    </source>
</evidence>
<protein>
    <submittedName>
        <fullName evidence="2">Uncharacterized ACR, COG1993</fullName>
    </submittedName>
</protein>
<dbReference type="EMBL" id="UGQM01000001">
    <property type="protein sequence ID" value="STZ42559.1"/>
    <property type="molecule type" value="Genomic_DNA"/>
</dbReference>
<evidence type="ECO:0000313" key="2">
    <source>
        <dbReference type="EMBL" id="STZ42559.1"/>
    </source>
</evidence>
<dbReference type="RefSeq" id="WP_115327003.1">
    <property type="nucleotide sequence ID" value="NZ_JACKST010000124.1"/>
</dbReference>
<dbReference type="InterPro" id="IPR011322">
    <property type="entry name" value="N-reg_PII-like_a/b"/>
</dbReference>
<organism evidence="2 3">
    <name type="scientific">Mycolicibacterium gilvum</name>
    <dbReference type="NCBI Taxonomy" id="1804"/>
    <lineage>
        <taxon>Bacteria</taxon>
        <taxon>Bacillati</taxon>
        <taxon>Actinomycetota</taxon>
        <taxon>Actinomycetes</taxon>
        <taxon>Mycobacteriales</taxon>
        <taxon>Mycobacteriaceae</taxon>
        <taxon>Mycolicibacterium</taxon>
    </lineage>
</organism>
<dbReference type="Gene3D" id="3.30.70.120">
    <property type="match status" value="3"/>
</dbReference>
<reference evidence="2 3" key="1">
    <citation type="submission" date="2018-06" db="EMBL/GenBank/DDBJ databases">
        <authorList>
            <consortium name="Pathogen Informatics"/>
            <person name="Doyle S."/>
        </authorList>
    </citation>
    <scope>NUCLEOTIDE SEQUENCE [LARGE SCALE GENOMIC DNA]</scope>
    <source>
        <strain evidence="2 3">NCTC10742</strain>
    </source>
</reference>
<name>A0A378SIA8_9MYCO</name>
<dbReference type="Proteomes" id="UP000254291">
    <property type="component" value="Unassembled WGS sequence"/>
</dbReference>
<dbReference type="InterPro" id="IPR003793">
    <property type="entry name" value="UPF0166"/>
</dbReference>
<dbReference type="InterPro" id="IPR015867">
    <property type="entry name" value="N-reg_PII/ATP_PRibTrfase_C"/>
</dbReference>